<dbReference type="CDD" id="cd03056">
    <property type="entry name" value="GST_N_4"/>
    <property type="match status" value="1"/>
</dbReference>
<sequence length="176" mass="19900">MRLYESTLPSGNAYKVILLLAHLGISYETTFLDILATPSETQTEAFLKLNPNGRIPILLLDDGTSLAESNAILFYLSEGTKYLPRDKLERAKVLQWLFFEQYSHEPYVAVLKFLTYWGGFEGRSESEIKRLKEKGQAALGVMERHLQDREWFVGGSESIADLCLFAYTMSAATVGF</sequence>
<dbReference type="SFLD" id="SFLDS00019">
    <property type="entry name" value="Glutathione_Transferase_(cytos"/>
    <property type="match status" value="1"/>
</dbReference>
<dbReference type="InterPro" id="IPR004045">
    <property type="entry name" value="Glutathione_S-Trfase_N"/>
</dbReference>
<evidence type="ECO:0000313" key="5">
    <source>
        <dbReference type="Proteomes" id="UP000800093"/>
    </source>
</evidence>
<organism evidence="4 5">
    <name type="scientific">Lojkania enalia</name>
    <dbReference type="NCBI Taxonomy" id="147567"/>
    <lineage>
        <taxon>Eukaryota</taxon>
        <taxon>Fungi</taxon>
        <taxon>Dikarya</taxon>
        <taxon>Ascomycota</taxon>
        <taxon>Pezizomycotina</taxon>
        <taxon>Dothideomycetes</taxon>
        <taxon>Pleosporomycetidae</taxon>
        <taxon>Pleosporales</taxon>
        <taxon>Pleosporales incertae sedis</taxon>
        <taxon>Lojkania</taxon>
    </lineage>
</organism>
<dbReference type="InterPro" id="IPR004046">
    <property type="entry name" value="GST_C"/>
</dbReference>
<protein>
    <submittedName>
        <fullName evidence="4">Glutathione S-transferase domain-containing protein</fullName>
    </submittedName>
</protein>
<comment type="similarity">
    <text evidence="1">Belongs to the GST superfamily.</text>
</comment>
<evidence type="ECO:0000313" key="4">
    <source>
        <dbReference type="EMBL" id="KAF2263576.1"/>
    </source>
</evidence>
<gene>
    <name evidence="4" type="ORF">CC78DRAFT_268829</name>
</gene>
<dbReference type="Gene3D" id="3.40.30.10">
    <property type="entry name" value="Glutaredoxin"/>
    <property type="match status" value="1"/>
</dbReference>
<dbReference type="OrthoDB" id="422574at2759"/>
<dbReference type="SUPFAM" id="SSF52833">
    <property type="entry name" value="Thioredoxin-like"/>
    <property type="match status" value="1"/>
</dbReference>
<dbReference type="InterPro" id="IPR036249">
    <property type="entry name" value="Thioredoxin-like_sf"/>
</dbReference>
<reference evidence="5" key="1">
    <citation type="journal article" date="2020" name="Stud. Mycol.">
        <title>101 Dothideomycetes genomes: A test case for predicting lifestyles and emergence of pathogens.</title>
        <authorList>
            <person name="Haridas S."/>
            <person name="Albert R."/>
            <person name="Binder M."/>
            <person name="Bloem J."/>
            <person name="LaButti K."/>
            <person name="Salamov A."/>
            <person name="Andreopoulos B."/>
            <person name="Baker S."/>
            <person name="Barry K."/>
            <person name="Bills G."/>
            <person name="Bluhm B."/>
            <person name="Cannon C."/>
            <person name="Castanera R."/>
            <person name="Culley D."/>
            <person name="Daum C."/>
            <person name="Ezra D."/>
            <person name="Gonzalez J."/>
            <person name="Henrissat B."/>
            <person name="Kuo A."/>
            <person name="Liang C."/>
            <person name="Lipzen A."/>
            <person name="Lutzoni F."/>
            <person name="Magnuson J."/>
            <person name="Mondo S."/>
            <person name="Nolan M."/>
            <person name="Ohm R."/>
            <person name="Pangilinan J."/>
            <person name="Park H.-J."/>
            <person name="Ramirez L."/>
            <person name="Alfaro M."/>
            <person name="Sun H."/>
            <person name="Tritt A."/>
            <person name="Yoshinaga Y."/>
            <person name="Zwiers L.-H."/>
            <person name="Turgeon B."/>
            <person name="Goodwin S."/>
            <person name="Spatafora J."/>
            <person name="Crous P."/>
            <person name="Grigoriev I."/>
        </authorList>
    </citation>
    <scope>NUCLEOTIDE SEQUENCE [LARGE SCALE GENOMIC DNA]</scope>
    <source>
        <strain evidence="5">CBS 304.66</strain>
    </source>
</reference>
<name>A0A9P4N826_9PLEO</name>
<dbReference type="PANTHER" id="PTHR44051">
    <property type="entry name" value="GLUTATHIONE S-TRANSFERASE-RELATED"/>
    <property type="match status" value="1"/>
</dbReference>
<feature type="domain" description="GST C-terminal" evidence="3">
    <location>
        <begin position="86"/>
        <end position="176"/>
    </location>
</feature>
<evidence type="ECO:0000259" key="2">
    <source>
        <dbReference type="PROSITE" id="PS50404"/>
    </source>
</evidence>
<feature type="domain" description="GST N-terminal" evidence="2">
    <location>
        <begin position="1"/>
        <end position="84"/>
    </location>
</feature>
<accession>A0A9P4N826</accession>
<dbReference type="InterPro" id="IPR040079">
    <property type="entry name" value="Glutathione_S-Trfase"/>
</dbReference>
<evidence type="ECO:0000256" key="1">
    <source>
        <dbReference type="ARBA" id="ARBA00007409"/>
    </source>
</evidence>
<dbReference type="PROSITE" id="PS50405">
    <property type="entry name" value="GST_CTER"/>
    <property type="match status" value="1"/>
</dbReference>
<dbReference type="PANTHER" id="PTHR44051:SF2">
    <property type="entry name" value="HYPOTHETICAL GLUTATHIONE S-TRANSFERASE LIKE PROTEIN"/>
    <property type="match status" value="1"/>
</dbReference>
<dbReference type="Pfam" id="PF00043">
    <property type="entry name" value="GST_C"/>
    <property type="match status" value="1"/>
</dbReference>
<dbReference type="InterPro" id="IPR036282">
    <property type="entry name" value="Glutathione-S-Trfase_C_sf"/>
</dbReference>
<dbReference type="EMBL" id="ML986624">
    <property type="protein sequence ID" value="KAF2263576.1"/>
    <property type="molecule type" value="Genomic_DNA"/>
</dbReference>
<dbReference type="PROSITE" id="PS50404">
    <property type="entry name" value="GST_NTER"/>
    <property type="match status" value="1"/>
</dbReference>
<comment type="caution">
    <text evidence="4">The sequence shown here is derived from an EMBL/GenBank/DDBJ whole genome shotgun (WGS) entry which is preliminary data.</text>
</comment>
<dbReference type="SFLD" id="SFLDG00358">
    <property type="entry name" value="Main_(cytGST)"/>
    <property type="match status" value="1"/>
</dbReference>
<dbReference type="Proteomes" id="UP000800093">
    <property type="component" value="Unassembled WGS sequence"/>
</dbReference>
<dbReference type="Pfam" id="PF13409">
    <property type="entry name" value="GST_N_2"/>
    <property type="match status" value="1"/>
</dbReference>
<dbReference type="SUPFAM" id="SSF47616">
    <property type="entry name" value="GST C-terminal domain-like"/>
    <property type="match status" value="1"/>
</dbReference>
<keyword evidence="5" id="KW-1185">Reference proteome</keyword>
<dbReference type="Gene3D" id="1.20.1050.10">
    <property type="match status" value="1"/>
</dbReference>
<dbReference type="AlphaFoldDB" id="A0A9P4N826"/>
<proteinExistence type="inferred from homology"/>
<dbReference type="InterPro" id="IPR010987">
    <property type="entry name" value="Glutathione-S-Trfase_C-like"/>
</dbReference>
<evidence type="ECO:0000259" key="3">
    <source>
        <dbReference type="PROSITE" id="PS50405"/>
    </source>
</evidence>